<feature type="region of interest" description="Disordered" evidence="1">
    <location>
        <begin position="514"/>
        <end position="572"/>
    </location>
</feature>
<dbReference type="PANTHER" id="PTHR33067">
    <property type="entry name" value="RNA-DIRECTED DNA POLYMERASE-RELATED"/>
    <property type="match status" value="1"/>
</dbReference>
<gene>
    <name evidence="2" type="ORF">QYE76_063457</name>
</gene>
<organism evidence="2 3">
    <name type="scientific">Lolium multiflorum</name>
    <name type="common">Italian ryegrass</name>
    <name type="synonym">Lolium perenne subsp. multiflorum</name>
    <dbReference type="NCBI Taxonomy" id="4521"/>
    <lineage>
        <taxon>Eukaryota</taxon>
        <taxon>Viridiplantae</taxon>
        <taxon>Streptophyta</taxon>
        <taxon>Embryophyta</taxon>
        <taxon>Tracheophyta</taxon>
        <taxon>Spermatophyta</taxon>
        <taxon>Magnoliopsida</taxon>
        <taxon>Liliopsida</taxon>
        <taxon>Poales</taxon>
        <taxon>Poaceae</taxon>
        <taxon>BOP clade</taxon>
        <taxon>Pooideae</taxon>
        <taxon>Poodae</taxon>
        <taxon>Poeae</taxon>
        <taxon>Poeae Chloroplast Group 2 (Poeae type)</taxon>
        <taxon>Loliodinae</taxon>
        <taxon>Loliinae</taxon>
        <taxon>Lolium</taxon>
    </lineage>
</organism>
<evidence type="ECO:0000313" key="2">
    <source>
        <dbReference type="EMBL" id="KAK1645652.1"/>
    </source>
</evidence>
<feature type="compositionally biased region" description="Acidic residues" evidence="1">
    <location>
        <begin position="556"/>
        <end position="572"/>
    </location>
</feature>
<evidence type="ECO:0000313" key="3">
    <source>
        <dbReference type="Proteomes" id="UP001231189"/>
    </source>
</evidence>
<dbReference type="AlphaFoldDB" id="A0AAD8S514"/>
<comment type="caution">
    <text evidence="2">The sequence shown here is derived from an EMBL/GenBank/DDBJ whole genome shotgun (WGS) entry which is preliminary data.</text>
</comment>
<name>A0AAD8S514_LOLMU</name>
<dbReference type="InterPro" id="IPR021109">
    <property type="entry name" value="Peptidase_aspartic_dom_sf"/>
</dbReference>
<sequence>MPPCSSHPHHLQHKLPLRQGGATASRWRRGRRRVEVEERRVLLLLRRQPPPPPLSSVNSLPSPTLPLPLPREHKVLDEMLVCCSGCAAVVVAVLLDVVAVDECTPGLEAMLKEFISTQTAFNKSVEEKLGKIDILASKVDSLASDVDLLKLKVMPNEDKDIKSFATANAIQIRINENIRLMAELHARWEREEKEELAKKNNVAKVWTITTTSNDDVSYVAKPPTINGKIIGVGNVSTPSAKRAKLSETAEIAKTAETVCDKTAEFFQNIGDDDLIVVDHNGLDFDDCHISEFIKFLQKLAKSSNASAINLAFTKHITNALIKAREEKLKLETSIPRKLEDGWEPIIKMKVNDFDCNALCDLGASISVMPKKIYDMLDLPPLKNCYLNVNLADHAIKKPLGRIDNVHIMVNNNLVPIDFVVLDIECNASCPIILGRPFLRTVGAIIDMKEGAEYFAADATFLPSPSSERVLDANTVPAYPASCLPLLPRFRPCLPLPALFAFLPGPSVTFQGGCSMHGDVNTDPGEDGSADDDVQSDKEDSSDEYVNEEETKGADIAVDDLEEDGSADDDDDIPTACSEDCDFVLAARDCEVPSRCAAPDVPQLANITDSSCPSEDACEHHSVDSPVRSPVLDDATKRWNPAACSVADVSAAMKDVDFSPAAKLPAPKMPAPEMPSVKSPPIQSCVANMPVPESSAHDNPAAELPSADMPMIVVAIPAAIPADIPAATPADIPAAIPDAIRADICPAIPDAIHAAGRDVIAEPVTPVDPKSTGFVAVNYKSVSNYTMRPVTKKLYQEQTLILRIPLEFDDDRLDRNKMEHLSLLCLLDEVKRIAPPYSTMGELLLQCIFTYP</sequence>
<dbReference type="EMBL" id="JAUUTY010000004">
    <property type="protein sequence ID" value="KAK1645652.1"/>
    <property type="molecule type" value="Genomic_DNA"/>
</dbReference>
<feature type="compositionally biased region" description="Acidic residues" evidence="1">
    <location>
        <begin position="523"/>
        <end position="547"/>
    </location>
</feature>
<reference evidence="2" key="1">
    <citation type="submission" date="2023-07" db="EMBL/GenBank/DDBJ databases">
        <title>A chromosome-level genome assembly of Lolium multiflorum.</title>
        <authorList>
            <person name="Chen Y."/>
            <person name="Copetti D."/>
            <person name="Kolliker R."/>
            <person name="Studer B."/>
        </authorList>
    </citation>
    <scope>NUCLEOTIDE SEQUENCE</scope>
    <source>
        <strain evidence="2">02402/16</strain>
        <tissue evidence="2">Leaf</tissue>
    </source>
</reference>
<keyword evidence="3" id="KW-1185">Reference proteome</keyword>
<feature type="compositionally biased region" description="Basic residues" evidence="1">
    <location>
        <begin position="7"/>
        <end position="16"/>
    </location>
</feature>
<dbReference type="SUPFAM" id="SSF50630">
    <property type="entry name" value="Acid proteases"/>
    <property type="match status" value="1"/>
</dbReference>
<dbReference type="Gene3D" id="2.40.70.10">
    <property type="entry name" value="Acid Proteases"/>
    <property type="match status" value="1"/>
</dbReference>
<dbReference type="CDD" id="cd00303">
    <property type="entry name" value="retropepsin_like"/>
    <property type="match status" value="1"/>
</dbReference>
<dbReference type="PANTHER" id="PTHR33067:SF31">
    <property type="entry name" value="RNA-DIRECTED DNA POLYMERASE"/>
    <property type="match status" value="1"/>
</dbReference>
<accession>A0AAD8S514</accession>
<feature type="region of interest" description="Disordered" evidence="1">
    <location>
        <begin position="1"/>
        <end position="30"/>
    </location>
</feature>
<dbReference type="Proteomes" id="UP001231189">
    <property type="component" value="Unassembled WGS sequence"/>
</dbReference>
<evidence type="ECO:0000256" key="1">
    <source>
        <dbReference type="SAM" id="MobiDB-lite"/>
    </source>
</evidence>
<protein>
    <submittedName>
        <fullName evidence="2">Uncharacterized protein</fullName>
    </submittedName>
</protein>
<proteinExistence type="predicted"/>